<dbReference type="RefSeq" id="WP_387407979.1">
    <property type="nucleotide sequence ID" value="NZ_JBIASD010000001.1"/>
</dbReference>
<gene>
    <name evidence="1" type="ORF">ACFYXI_00425</name>
</gene>
<comment type="caution">
    <text evidence="1">The sequence shown here is derived from an EMBL/GenBank/DDBJ whole genome shotgun (WGS) entry which is preliminary data.</text>
</comment>
<evidence type="ECO:0000313" key="1">
    <source>
        <dbReference type="EMBL" id="MFF3664025.1"/>
    </source>
</evidence>
<name>A0ABW6SGB8_9ACTN</name>
<dbReference type="Proteomes" id="UP001602013">
    <property type="component" value="Unassembled WGS sequence"/>
</dbReference>
<proteinExistence type="predicted"/>
<keyword evidence="2" id="KW-1185">Reference proteome</keyword>
<dbReference type="EMBL" id="JBIASD010000001">
    <property type="protein sequence ID" value="MFF3664025.1"/>
    <property type="molecule type" value="Genomic_DNA"/>
</dbReference>
<protein>
    <submittedName>
        <fullName evidence="1">Uncharacterized protein</fullName>
    </submittedName>
</protein>
<reference evidence="1 2" key="1">
    <citation type="submission" date="2024-10" db="EMBL/GenBank/DDBJ databases">
        <title>The Natural Products Discovery Center: Release of the First 8490 Sequenced Strains for Exploring Actinobacteria Biosynthetic Diversity.</title>
        <authorList>
            <person name="Kalkreuter E."/>
            <person name="Kautsar S.A."/>
            <person name="Yang D."/>
            <person name="Bader C.D."/>
            <person name="Teijaro C.N."/>
            <person name="Fluegel L."/>
            <person name="Davis C.M."/>
            <person name="Simpson J.R."/>
            <person name="Lauterbach L."/>
            <person name="Steele A.D."/>
            <person name="Gui C."/>
            <person name="Meng S."/>
            <person name="Li G."/>
            <person name="Viehrig K."/>
            <person name="Ye F."/>
            <person name="Su P."/>
            <person name="Kiefer A.F."/>
            <person name="Nichols A."/>
            <person name="Cepeda A.J."/>
            <person name="Yan W."/>
            <person name="Fan B."/>
            <person name="Jiang Y."/>
            <person name="Adhikari A."/>
            <person name="Zheng C.-J."/>
            <person name="Schuster L."/>
            <person name="Cowan T.M."/>
            <person name="Smanski M.J."/>
            <person name="Chevrette M.G."/>
            <person name="De Carvalho L.P.S."/>
            <person name="Shen B."/>
        </authorList>
    </citation>
    <scope>NUCLEOTIDE SEQUENCE [LARGE SCALE GENOMIC DNA]</scope>
    <source>
        <strain evidence="1 2">NPDC002173</strain>
    </source>
</reference>
<accession>A0ABW6SGB8</accession>
<sequence length="68" mass="7283">MIRLLIVHMRAELEGALAEGRTDPADTEQSWRRLGENLVTAVCVLSSALHENSCQEATPRAAGSPPGV</sequence>
<organism evidence="1 2">
    <name type="scientific">Microtetraspora malaysiensis</name>
    <dbReference type="NCBI Taxonomy" id="161358"/>
    <lineage>
        <taxon>Bacteria</taxon>
        <taxon>Bacillati</taxon>
        <taxon>Actinomycetota</taxon>
        <taxon>Actinomycetes</taxon>
        <taxon>Streptosporangiales</taxon>
        <taxon>Streptosporangiaceae</taxon>
        <taxon>Microtetraspora</taxon>
    </lineage>
</organism>
<evidence type="ECO:0000313" key="2">
    <source>
        <dbReference type="Proteomes" id="UP001602013"/>
    </source>
</evidence>